<evidence type="ECO:0000256" key="1">
    <source>
        <dbReference type="ARBA" id="ARBA00002001"/>
    </source>
</evidence>
<organism evidence="15 16">
    <name type="scientific">Sanghuangporus baumii</name>
    <name type="common">Phellinus baumii</name>
    <dbReference type="NCBI Taxonomy" id="108892"/>
    <lineage>
        <taxon>Eukaryota</taxon>
        <taxon>Fungi</taxon>
        <taxon>Dikarya</taxon>
        <taxon>Basidiomycota</taxon>
        <taxon>Agaricomycotina</taxon>
        <taxon>Agaricomycetes</taxon>
        <taxon>Hymenochaetales</taxon>
        <taxon>Hymenochaetaceae</taxon>
        <taxon>Sanghuangporus</taxon>
    </lineage>
</organism>
<dbReference type="Proteomes" id="UP000757232">
    <property type="component" value="Unassembled WGS sequence"/>
</dbReference>
<accession>A0A9Q5HW90</accession>
<comment type="caution">
    <text evidence="15">The sequence shown here is derived from an EMBL/GenBank/DDBJ whole genome shotgun (WGS) entry which is preliminary data.</text>
</comment>
<name>A0A9Q5HW90_SANBA</name>
<evidence type="ECO:0000313" key="15">
    <source>
        <dbReference type="EMBL" id="OCB87035.1"/>
    </source>
</evidence>
<keyword evidence="11" id="KW-0544">Nucleosome core</keyword>
<dbReference type="PRINTS" id="PR00622">
    <property type="entry name" value="HISTONEH3"/>
</dbReference>
<comment type="similarity">
    <text evidence="4">Belongs to the histone H3 family.</text>
</comment>
<dbReference type="SMART" id="SM00428">
    <property type="entry name" value="H3"/>
    <property type="match status" value="1"/>
</dbReference>
<keyword evidence="16" id="KW-1185">Reference proteome</keyword>
<keyword evidence="9" id="KW-0238">DNA-binding</keyword>
<evidence type="ECO:0000256" key="7">
    <source>
        <dbReference type="ARBA" id="ARBA00022481"/>
    </source>
</evidence>
<evidence type="ECO:0000256" key="6">
    <source>
        <dbReference type="ARBA" id="ARBA00022454"/>
    </source>
</evidence>
<comment type="subcellular location">
    <subcellularLocation>
        <location evidence="3">Chromosome</location>
    </subcellularLocation>
    <subcellularLocation>
        <location evidence="2">Nucleus</location>
    </subcellularLocation>
</comment>
<protein>
    <submittedName>
        <fullName evidence="15">Histone 3</fullName>
    </submittedName>
</protein>
<keyword evidence="13" id="KW-0732">Signal</keyword>
<evidence type="ECO:0000256" key="9">
    <source>
        <dbReference type="ARBA" id="ARBA00023125"/>
    </source>
</evidence>
<dbReference type="InterPro" id="IPR009072">
    <property type="entry name" value="Histone-fold"/>
</dbReference>
<evidence type="ECO:0000256" key="2">
    <source>
        <dbReference type="ARBA" id="ARBA00004123"/>
    </source>
</evidence>
<feature type="region of interest" description="Disordered" evidence="12">
    <location>
        <begin position="21"/>
        <end position="40"/>
    </location>
</feature>
<reference evidence="15" key="1">
    <citation type="submission" date="2016-06" db="EMBL/GenBank/DDBJ databases">
        <title>Draft Genome sequence of the fungus Inonotus baumii.</title>
        <authorList>
            <person name="Zhu H."/>
            <person name="Lin W."/>
        </authorList>
    </citation>
    <scope>NUCLEOTIDE SEQUENCE</scope>
    <source>
        <strain evidence="15">821</strain>
    </source>
</reference>
<dbReference type="SUPFAM" id="SSF47113">
    <property type="entry name" value="Histone-fold"/>
    <property type="match status" value="1"/>
</dbReference>
<dbReference type="FunFam" id="1.10.20.10:FF:000096">
    <property type="entry name" value="Histone H3"/>
    <property type="match status" value="1"/>
</dbReference>
<dbReference type="PROSITE" id="PS00322">
    <property type="entry name" value="HISTONE_H3_1"/>
    <property type="match status" value="1"/>
</dbReference>
<feature type="signal peptide" evidence="13">
    <location>
        <begin position="1"/>
        <end position="22"/>
    </location>
</feature>
<dbReference type="PROSITE" id="PS00959">
    <property type="entry name" value="HISTONE_H3_2"/>
    <property type="match status" value="1"/>
</dbReference>
<keyword evidence="7" id="KW-0488">Methylation</keyword>
<dbReference type="InterPro" id="IPR007125">
    <property type="entry name" value="H2A/H2B/H3"/>
</dbReference>
<dbReference type="GO" id="GO:0000786">
    <property type="term" value="C:nucleosome"/>
    <property type="evidence" value="ECO:0007669"/>
    <property type="project" value="UniProtKB-KW"/>
</dbReference>
<dbReference type="PANTHER" id="PTHR11426">
    <property type="entry name" value="HISTONE H3"/>
    <property type="match status" value="1"/>
</dbReference>
<dbReference type="GO" id="GO:0046982">
    <property type="term" value="F:protein heterodimerization activity"/>
    <property type="evidence" value="ECO:0007669"/>
    <property type="project" value="InterPro"/>
</dbReference>
<comment type="subunit">
    <text evidence="5">The nucleosome is a histone octamer containing two molecules each of H2A, H2B, H3 and H4 assembled in one H3-H4 heterotetramer and two H2A-H2B heterodimers. The octamer wraps approximately 147 bp of DNA.</text>
</comment>
<proteinExistence type="inferred from homology"/>
<dbReference type="InterPro" id="IPR000164">
    <property type="entry name" value="Histone_H3/CENP-A"/>
</dbReference>
<dbReference type="CDD" id="cd22911">
    <property type="entry name" value="HFD_H3"/>
    <property type="match status" value="1"/>
</dbReference>
<evidence type="ECO:0000256" key="8">
    <source>
        <dbReference type="ARBA" id="ARBA00022990"/>
    </source>
</evidence>
<feature type="chain" id="PRO_5040399897" evidence="13">
    <location>
        <begin position="23"/>
        <end position="193"/>
    </location>
</feature>
<evidence type="ECO:0000256" key="13">
    <source>
        <dbReference type="SAM" id="SignalP"/>
    </source>
</evidence>
<comment type="function">
    <text evidence="1">Core component of nucleosome. Nucleosomes wrap and compact DNA into chromatin, limiting DNA accessibility to the cellular machineries which require DNA as a template. Histones thereby play a central role in transcription regulation, DNA repair, DNA replication and chromosomal stability. DNA accessibility is regulated via a complex set of post-translational modifications of histones, also called histone code, and nucleosome remodeling.</text>
</comment>
<dbReference type="AlphaFoldDB" id="A0A9Q5HW90"/>
<keyword evidence="6" id="KW-0158">Chromosome</keyword>
<evidence type="ECO:0000313" key="16">
    <source>
        <dbReference type="Proteomes" id="UP000757232"/>
    </source>
</evidence>
<gene>
    <name evidence="15" type="ORF">A7U60_g5770</name>
</gene>
<evidence type="ECO:0000256" key="5">
    <source>
        <dbReference type="ARBA" id="ARBA00011538"/>
    </source>
</evidence>
<feature type="region of interest" description="Disordered" evidence="12">
    <location>
        <begin position="45"/>
        <end position="83"/>
    </location>
</feature>
<dbReference type="GO" id="GO:0005634">
    <property type="term" value="C:nucleus"/>
    <property type="evidence" value="ECO:0007669"/>
    <property type="project" value="UniProtKB-SubCell"/>
</dbReference>
<dbReference type="GO" id="GO:0030527">
    <property type="term" value="F:structural constituent of chromatin"/>
    <property type="evidence" value="ECO:0007669"/>
    <property type="project" value="InterPro"/>
</dbReference>
<evidence type="ECO:0000256" key="12">
    <source>
        <dbReference type="SAM" id="MobiDB-lite"/>
    </source>
</evidence>
<keyword evidence="10" id="KW-0539">Nucleus</keyword>
<feature type="domain" description="Core Histone H2A/H2B/H3" evidence="14">
    <location>
        <begin position="86"/>
        <end position="188"/>
    </location>
</feature>
<evidence type="ECO:0000256" key="11">
    <source>
        <dbReference type="ARBA" id="ARBA00023269"/>
    </source>
</evidence>
<dbReference type="EMBL" id="LNZH02000195">
    <property type="protein sequence ID" value="OCB87035.1"/>
    <property type="molecule type" value="Genomic_DNA"/>
</dbReference>
<keyword evidence="8" id="KW-0007">Acetylation</keyword>
<dbReference type="GO" id="GO:0003677">
    <property type="term" value="F:DNA binding"/>
    <property type="evidence" value="ECO:0007669"/>
    <property type="project" value="UniProtKB-KW"/>
</dbReference>
<evidence type="ECO:0000256" key="3">
    <source>
        <dbReference type="ARBA" id="ARBA00004286"/>
    </source>
</evidence>
<dbReference type="Pfam" id="PF00125">
    <property type="entry name" value="Histone"/>
    <property type="match status" value="1"/>
</dbReference>
<evidence type="ECO:0000256" key="4">
    <source>
        <dbReference type="ARBA" id="ARBA00010343"/>
    </source>
</evidence>
<feature type="compositionally biased region" description="Polar residues" evidence="12">
    <location>
        <begin position="45"/>
        <end position="54"/>
    </location>
</feature>
<evidence type="ECO:0000256" key="10">
    <source>
        <dbReference type="ARBA" id="ARBA00023242"/>
    </source>
</evidence>
<evidence type="ECO:0000259" key="14">
    <source>
        <dbReference type="Pfam" id="PF00125"/>
    </source>
</evidence>
<dbReference type="OrthoDB" id="842664at2759"/>
<sequence>MARTKVRGLFLWLLSPLQTANRRPFNSKPPANPPEVQHPPCTIFQQPDSHNYSSGKAPRKQLATKAARKTAAPATGGVKKPHRFRPGTVALREIRRYQKSTELLIRKLPFQRLVREIAQDFKVRGGPCRVILYLPIRTDLRFQSSAVMALQEAAEAYLVSLFEDTNLAAIHAKRVTIQPKDLALARRLRGERS</sequence>
<dbReference type="Gene3D" id="1.10.20.10">
    <property type="entry name" value="Histone, subunit A"/>
    <property type="match status" value="1"/>
</dbReference>
<feature type="compositionally biased region" description="Low complexity" evidence="12">
    <location>
        <begin position="63"/>
        <end position="75"/>
    </location>
</feature>